<dbReference type="RefSeq" id="WP_095309721.1">
    <property type="nucleotide sequence ID" value="NZ_BORC01000008.1"/>
</dbReference>
<evidence type="ECO:0000313" key="1">
    <source>
        <dbReference type="EMBL" id="GIN63808.1"/>
    </source>
</evidence>
<organism evidence="1 2">
    <name type="scientific">Robertmurraya siralis</name>
    <dbReference type="NCBI Taxonomy" id="77777"/>
    <lineage>
        <taxon>Bacteria</taxon>
        <taxon>Bacillati</taxon>
        <taxon>Bacillota</taxon>
        <taxon>Bacilli</taxon>
        <taxon>Bacillales</taxon>
        <taxon>Bacillaceae</taxon>
        <taxon>Robertmurraya</taxon>
    </lineage>
</organism>
<dbReference type="OrthoDB" id="2933757at2"/>
<name>A0A919WKL3_9BACI</name>
<protein>
    <submittedName>
        <fullName evidence="1">Uncharacterized protein</fullName>
    </submittedName>
</protein>
<sequence>MGHDILGYNKAGDEIAYARFSMSNHNVTVLYQLLDATQYDAGVSGSGNSATYTVPQLEKALNIFNQSFTEIDISSKHHYTVWDLKQIRDFIVNCLATAENEGSVKIFFC</sequence>
<dbReference type="Proteomes" id="UP000682111">
    <property type="component" value="Unassembled WGS sequence"/>
</dbReference>
<evidence type="ECO:0000313" key="2">
    <source>
        <dbReference type="Proteomes" id="UP000682111"/>
    </source>
</evidence>
<gene>
    <name evidence="1" type="ORF">J27TS8_38010</name>
</gene>
<dbReference type="AlphaFoldDB" id="A0A919WKL3"/>
<proteinExistence type="predicted"/>
<keyword evidence="2" id="KW-1185">Reference proteome</keyword>
<reference evidence="1" key="1">
    <citation type="submission" date="2021-03" db="EMBL/GenBank/DDBJ databases">
        <title>Antimicrobial resistance genes in bacteria isolated from Japanese honey, and their potential for conferring macrolide and lincosamide resistance in the American foulbrood pathogen Paenibacillus larvae.</title>
        <authorList>
            <person name="Okamoto M."/>
            <person name="Kumagai M."/>
            <person name="Kanamori H."/>
            <person name="Takamatsu D."/>
        </authorList>
    </citation>
    <scope>NUCLEOTIDE SEQUENCE</scope>
    <source>
        <strain evidence="1">J27TS8</strain>
    </source>
</reference>
<comment type="caution">
    <text evidence="1">The sequence shown here is derived from an EMBL/GenBank/DDBJ whole genome shotgun (WGS) entry which is preliminary data.</text>
</comment>
<accession>A0A919WKL3</accession>
<dbReference type="EMBL" id="BORC01000008">
    <property type="protein sequence ID" value="GIN63808.1"/>
    <property type="molecule type" value="Genomic_DNA"/>
</dbReference>